<feature type="compositionally biased region" description="Polar residues" evidence="4">
    <location>
        <begin position="1551"/>
        <end position="1560"/>
    </location>
</feature>
<keyword evidence="1" id="KW-0805">Transcription regulation</keyword>
<proteinExistence type="predicted"/>
<feature type="region of interest" description="Disordered" evidence="4">
    <location>
        <begin position="1876"/>
        <end position="1916"/>
    </location>
</feature>
<feature type="compositionally biased region" description="Polar residues" evidence="4">
    <location>
        <begin position="1827"/>
        <end position="1842"/>
    </location>
</feature>
<dbReference type="PANTHER" id="PTHR16088">
    <property type="entry name" value="YY1 ASSOCIATED PROTEIN-RELATED"/>
    <property type="match status" value="1"/>
</dbReference>
<protein>
    <recommendedName>
        <fullName evidence="7">Myb-like domain-containing protein</fullName>
    </recommendedName>
</protein>
<evidence type="ECO:0000256" key="4">
    <source>
        <dbReference type="SAM" id="MobiDB-lite"/>
    </source>
</evidence>
<evidence type="ECO:0000256" key="1">
    <source>
        <dbReference type="ARBA" id="ARBA00023015"/>
    </source>
</evidence>
<feature type="region of interest" description="Disordered" evidence="4">
    <location>
        <begin position="1551"/>
        <end position="1582"/>
    </location>
</feature>
<evidence type="ECO:0000313" key="6">
    <source>
        <dbReference type="Proteomes" id="UP001497444"/>
    </source>
</evidence>
<evidence type="ECO:0000256" key="3">
    <source>
        <dbReference type="ARBA" id="ARBA00023242"/>
    </source>
</evidence>
<feature type="compositionally biased region" description="Polar residues" evidence="4">
    <location>
        <begin position="405"/>
        <end position="416"/>
    </location>
</feature>
<organism evidence="5 6">
    <name type="scientific">Sphagnum jensenii</name>
    <dbReference type="NCBI Taxonomy" id="128206"/>
    <lineage>
        <taxon>Eukaryota</taxon>
        <taxon>Viridiplantae</taxon>
        <taxon>Streptophyta</taxon>
        <taxon>Embryophyta</taxon>
        <taxon>Bryophyta</taxon>
        <taxon>Sphagnophytina</taxon>
        <taxon>Sphagnopsida</taxon>
        <taxon>Sphagnales</taxon>
        <taxon>Sphagnaceae</taxon>
        <taxon>Sphagnum</taxon>
    </lineage>
</organism>
<keyword evidence="6" id="KW-1185">Reference proteome</keyword>
<keyword evidence="2" id="KW-0804">Transcription</keyword>
<dbReference type="InterPro" id="IPR052435">
    <property type="entry name" value="YY1-Transcr_Regul"/>
</dbReference>
<feature type="compositionally biased region" description="Polar residues" evidence="4">
    <location>
        <begin position="355"/>
        <end position="365"/>
    </location>
</feature>
<keyword evidence="3" id="KW-0539">Nucleus</keyword>
<feature type="compositionally biased region" description="Polar residues" evidence="4">
    <location>
        <begin position="1569"/>
        <end position="1580"/>
    </location>
</feature>
<evidence type="ECO:0000256" key="2">
    <source>
        <dbReference type="ARBA" id="ARBA00023163"/>
    </source>
</evidence>
<accession>A0ABP0VGJ9</accession>
<dbReference type="PANTHER" id="PTHR16088:SF3">
    <property type="entry name" value="GON-4-LIKE PROTEIN"/>
    <property type="match status" value="1"/>
</dbReference>
<feature type="compositionally biased region" description="Basic and acidic residues" evidence="4">
    <location>
        <begin position="337"/>
        <end position="346"/>
    </location>
</feature>
<comment type="caution">
    <text evidence="5">The sequence shown here is derived from an EMBL/GenBank/DDBJ whole genome shotgun (WGS) entry which is preliminary data.</text>
</comment>
<evidence type="ECO:0008006" key="7">
    <source>
        <dbReference type="Google" id="ProtNLM"/>
    </source>
</evidence>
<dbReference type="Proteomes" id="UP001497444">
    <property type="component" value="Unassembled WGS sequence"/>
</dbReference>
<feature type="region of interest" description="Disordered" evidence="4">
    <location>
        <begin position="1824"/>
        <end position="1845"/>
    </location>
</feature>
<feature type="region of interest" description="Disordered" evidence="4">
    <location>
        <begin position="911"/>
        <end position="941"/>
    </location>
</feature>
<name>A0ABP0VGJ9_9BRYO</name>
<feature type="region of interest" description="Disordered" evidence="4">
    <location>
        <begin position="313"/>
        <end position="371"/>
    </location>
</feature>
<dbReference type="EMBL" id="CAXAQS010000900">
    <property type="protein sequence ID" value="CAK9253579.1"/>
    <property type="molecule type" value="Genomic_DNA"/>
</dbReference>
<evidence type="ECO:0000313" key="5">
    <source>
        <dbReference type="EMBL" id="CAK9253579.1"/>
    </source>
</evidence>
<feature type="region of interest" description="Disordered" evidence="4">
    <location>
        <begin position="391"/>
        <end position="416"/>
    </location>
</feature>
<gene>
    <name evidence="5" type="ORF">CSSPJE1EN1_LOCUS28957</name>
</gene>
<reference evidence="5" key="1">
    <citation type="submission" date="2024-02" db="EMBL/GenBank/DDBJ databases">
        <authorList>
            <consortium name="ELIXIR-Norway"/>
            <consortium name="Elixir Norway"/>
        </authorList>
    </citation>
    <scope>NUCLEOTIDE SEQUENCE</scope>
</reference>
<sequence>MMVVGTVSAKRFCKEATASSKFTAGILKQCTDVAAVESRLKLVNFREIMTMTIPVGLCSDVARTGPMKHNVHLYKSDPEYITVGEEGCQVVAGHELEVRIEVCLMLEDVGEERLIEMYLSKMREGKQLDMILGMESKISETTQSPLLALNKEVMGSDAKKGLVSSEMNYGNFHKQVIAMKTEETSGGVILTQNQNQELGSSCTIVGRSWNSEASPAVFTAGQELPLGASEYNSAVKRDGSFVVAYREEVGQEELDAVGGFKNSMISANLGKRPQCGIVENECEVHICERERAIDLKQAISIIVSADFVQEVSHEKTESKRSSTAGSPSTEKLVGRVKNQEKSKMEKSGLVAESGVGQQCATGNDSSEMEGGDHRLFGQVRAKFVPNIDKMKNPAHSGHLKISDVPKTTQPQGTSKINCPVPLVIMSIKAEEDKQDDADTKMEAHHLIEDLQQPTVSKATSFEMVVLPKVREHQLGLGAVAMEDCSLQSEVNTASKGIHGKSFNDENHGDEKQGSCQDVLNVVAKRRGCLDAGIFVDKDSHPCPEPIDDAHALLGSPRVLSSQEEAVALEVITAKEDRSSLQCLLHGKTPSAENLKAGEEAAEDAQKAIVEAGGHWYSNQGRWKNLLNTAADRQSVIRIFGAVLGLGTRAKHDVKLQGEWKHVNSGQLALEKPPNMQDSKEEAAVVSEQHQRVQKKHKQVTEEDKNANIQSKLRDEPKCNDEKKGANPHGRKRVYLQGLDNRKKQRQMENRNSEVPMRELHPERFLHPQVAANLGIPECSSPMSEEILDQSPLNAKGQCHSQGFTAHQIGQLYCMMHEHVQLLLQVYALCLPAPEHQALVPSLHGMLMELVETCEVELSWSNIPFPDFCFHPPFTHPSVQEDKLFIPCLPVKSIKTPAESLLSNTAKTTSQLPLTSSSVPRSSLQSSTPTATTNSFPQSSLSGSLSSSSFPLSSLNQKCSTGCQTTPPPQSVAFSPSPQFPSLSVKSAAVVVPSFCGNIHPASTCHGCAPFESSERTLQPITCGTEDLVMEVHIKQKSASLALNDLIPEQSSSLDVHMMADKENSVPVPTLLDDAFQSLNASGSSQSQWVPVVLGPVQSVLDVAPLALVKDFLAEVAKVPEQPVETNTNSEKHGWVPLFPEKVQIHQTPRKRSNSHRKQLSLMEGVPNQSPDLNPPVRKTLARSLMESVKRQSLALVPSYIAKAMLRFVPLFDKRLYPHKAPRASAANRLLFTDAEDELLAMGLMTLNTNWKAIQRRYLPSKTTHQIYVRQKNLCAGKSMDNPVKEVRQMKASPLTTDEIMCIKQALRIYDNWEDVWKFCLPYRDPSKLYGQWRNSFNSSHKSFSVADQEKDKTELGNSVMIEPKVGQESIMHRKGGNDSLLEVTNNGNQNDSHENINQQKLFLSNWKPNSTRSLLSSQSPVLSDCHAHLHHVFPVFRRPKRIVDAALSTTFVCLENPYEAPTSTLCRSTSQTVQLAPSLPSIKLPLSGHVSGSLDAGNYINPKLSKALPQSLQPFKSGSRIKAPISLTSNASALKPEATTLPTLEKWNATENPLNSQNVPSCGDKPPGQQGTRSSSSESQPVIEHLSHCNLNPTGLVIEVEAANENLPSKKARYRHVPAILQEHSSTSQIVEMPKPARTQKSSKVSWPMTPDMAITTGEAVHHTSLQASDEVVQLSHERFRVRLDEIARRKMPCTALKQAHKKQASRKTEPLKHCRKKGAPNLVMESITHKSSKRQQVQRSQRLWPVATLTHLPAPCDSSYCMGSEVSGKTSRTRRLRGAGFRTATQICKKRKEVRKEQERTSDSVRDEPHIEAHMIVIEHEDVSSPEHNFTNENSKSTSSLKADRKHAHEDAICFYHTGTRINLTNRSTALGDAQHQAVDEGKKSVPSPPVCEEKTALEQGSLKQDAPVLSSPSLEGGVELDLRRMRQMQRPQRCCKEQGYEIGARSGVGHGNKKRGLKRIMEATEDNCSSSHECIDGVGYGFSNLGKRWGGMIKVADDEGLQKKS</sequence>